<evidence type="ECO:0000256" key="7">
    <source>
        <dbReference type="ARBA" id="ARBA00023136"/>
    </source>
</evidence>
<feature type="transmembrane region" description="Helical" evidence="9">
    <location>
        <begin position="47"/>
        <end position="68"/>
    </location>
</feature>
<evidence type="ECO:0000256" key="4">
    <source>
        <dbReference type="ARBA" id="ARBA00022475"/>
    </source>
</evidence>
<evidence type="ECO:0000256" key="6">
    <source>
        <dbReference type="ARBA" id="ARBA00022989"/>
    </source>
</evidence>
<dbReference type="GO" id="GO:0005886">
    <property type="term" value="C:plasma membrane"/>
    <property type="evidence" value="ECO:0007669"/>
    <property type="project" value="UniProtKB-SubCell"/>
</dbReference>
<keyword evidence="7 9" id="KW-0472">Membrane</keyword>
<keyword evidence="4" id="KW-1003">Cell membrane</keyword>
<feature type="transmembrane region" description="Helical" evidence="9">
    <location>
        <begin position="80"/>
        <end position="99"/>
    </location>
</feature>
<feature type="transmembrane region" description="Helical" evidence="9">
    <location>
        <begin position="315"/>
        <end position="343"/>
    </location>
</feature>
<feature type="transmembrane region" description="Helical" evidence="9">
    <location>
        <begin position="155"/>
        <end position="180"/>
    </location>
</feature>
<dbReference type="InterPro" id="IPR002549">
    <property type="entry name" value="AI-2E-like"/>
</dbReference>
<dbReference type="GO" id="GO:0055085">
    <property type="term" value="P:transmembrane transport"/>
    <property type="evidence" value="ECO:0007669"/>
    <property type="project" value="TreeGrafter"/>
</dbReference>
<accession>E6S8P2</accession>
<gene>
    <name evidence="10" type="ordered locus">Intca_0463</name>
</gene>
<feature type="compositionally biased region" description="Pro residues" evidence="8">
    <location>
        <begin position="360"/>
        <end position="370"/>
    </location>
</feature>
<proteinExistence type="inferred from homology"/>
<dbReference type="Proteomes" id="UP000008914">
    <property type="component" value="Chromosome"/>
</dbReference>
<dbReference type="OrthoDB" id="9784366at2"/>
<keyword evidence="5 9" id="KW-0812">Transmembrane</keyword>
<keyword evidence="6 9" id="KW-1133">Transmembrane helix</keyword>
<evidence type="ECO:0008006" key="12">
    <source>
        <dbReference type="Google" id="ProtNLM"/>
    </source>
</evidence>
<comment type="subcellular location">
    <subcellularLocation>
        <location evidence="1">Cell membrane</location>
        <topology evidence="1">Multi-pass membrane protein</topology>
    </subcellularLocation>
</comment>
<evidence type="ECO:0000256" key="2">
    <source>
        <dbReference type="ARBA" id="ARBA00009773"/>
    </source>
</evidence>
<feature type="region of interest" description="Disordered" evidence="8">
    <location>
        <begin position="351"/>
        <end position="370"/>
    </location>
</feature>
<protein>
    <recommendedName>
        <fullName evidence="12">AI-2E family transporter</fullName>
    </recommendedName>
</protein>
<dbReference type="Pfam" id="PF01594">
    <property type="entry name" value="AI-2E_transport"/>
    <property type="match status" value="1"/>
</dbReference>
<evidence type="ECO:0000256" key="1">
    <source>
        <dbReference type="ARBA" id="ARBA00004651"/>
    </source>
</evidence>
<dbReference type="HOGENOM" id="CLU_031275_3_2_11"/>
<dbReference type="PANTHER" id="PTHR21716:SF53">
    <property type="entry name" value="PERMEASE PERM-RELATED"/>
    <property type="match status" value="1"/>
</dbReference>
<feature type="transmembrane region" description="Helical" evidence="9">
    <location>
        <begin position="247"/>
        <end position="271"/>
    </location>
</feature>
<evidence type="ECO:0000256" key="3">
    <source>
        <dbReference type="ARBA" id="ARBA00022448"/>
    </source>
</evidence>
<evidence type="ECO:0000313" key="11">
    <source>
        <dbReference type="Proteomes" id="UP000008914"/>
    </source>
</evidence>
<dbReference type="PANTHER" id="PTHR21716">
    <property type="entry name" value="TRANSMEMBRANE PROTEIN"/>
    <property type="match status" value="1"/>
</dbReference>
<comment type="similarity">
    <text evidence="2">Belongs to the autoinducer-2 exporter (AI-2E) (TC 2.A.86) family.</text>
</comment>
<evidence type="ECO:0000313" key="10">
    <source>
        <dbReference type="EMBL" id="ADU47011.1"/>
    </source>
</evidence>
<evidence type="ECO:0000256" key="9">
    <source>
        <dbReference type="SAM" id="Phobius"/>
    </source>
</evidence>
<keyword evidence="11" id="KW-1185">Reference proteome</keyword>
<organism evidence="10 11">
    <name type="scientific">Intrasporangium calvum (strain ATCC 23552 / DSM 43043 / JCM 3097 / NBRC 12989 / NCIMB 10167 / NRRL B-3866 / 7 KIP)</name>
    <dbReference type="NCBI Taxonomy" id="710696"/>
    <lineage>
        <taxon>Bacteria</taxon>
        <taxon>Bacillati</taxon>
        <taxon>Actinomycetota</taxon>
        <taxon>Actinomycetes</taxon>
        <taxon>Micrococcales</taxon>
        <taxon>Intrasporangiaceae</taxon>
        <taxon>Intrasporangium</taxon>
    </lineage>
</organism>
<feature type="transmembrane region" description="Helical" evidence="9">
    <location>
        <begin position="222"/>
        <end position="241"/>
    </location>
</feature>
<dbReference type="KEGG" id="ica:Intca_0463"/>
<evidence type="ECO:0000256" key="5">
    <source>
        <dbReference type="ARBA" id="ARBA00022692"/>
    </source>
</evidence>
<sequence length="370" mass="38255">MNPPQPPAAASGPWQDRLGRAAIRSLQVLAVLTLLVIVVWVGVQLRLVVVPLLIAVLIAAAASPLVTWLNRRGLPRAPSVWVTLLAAFAVLGGLGWLVARAAQDQWGELAAGAGEGVKELERFLAESPLGLDRREIEDLWAQAAEFLAGPQGQGVITGATLVVEILAGIFLGLVLLYFLLKDGDRIWTFLRSELLPDRHSPRFDRVAAEAVSTLGGYVRGTALIALVEATLIGAAVAILGVPLALPIAIVVFIGAFIPLLGATAAGALAALIALVSNGVVAALVLVAVVIVVNQLEGDVLSPYVLGKAVSLHPLAVLLALSAGTISAGIIGAILAVPFAAVAWSAITTWRSTEEPGRGSPQPPPPATPPQ</sequence>
<evidence type="ECO:0000256" key="8">
    <source>
        <dbReference type="SAM" id="MobiDB-lite"/>
    </source>
</evidence>
<dbReference type="eggNOG" id="COG0628">
    <property type="taxonomic scope" value="Bacteria"/>
</dbReference>
<feature type="transmembrane region" description="Helical" evidence="9">
    <location>
        <begin position="21"/>
        <end position="41"/>
    </location>
</feature>
<keyword evidence="3" id="KW-0813">Transport</keyword>
<name>E6S8P2_INTC7</name>
<dbReference type="EMBL" id="CP002343">
    <property type="protein sequence ID" value="ADU47011.1"/>
    <property type="molecule type" value="Genomic_DNA"/>
</dbReference>
<dbReference type="AlphaFoldDB" id="E6S8P2"/>
<reference evidence="10 11" key="1">
    <citation type="journal article" date="2010" name="Stand. Genomic Sci.">
        <title>Complete genome sequence of Intrasporangium calvum type strain (7 KIP).</title>
        <authorList>
            <person name="Del Rio T.G."/>
            <person name="Chertkov O."/>
            <person name="Yasawong M."/>
            <person name="Lucas S."/>
            <person name="Deshpande S."/>
            <person name="Cheng J.F."/>
            <person name="Detter C."/>
            <person name="Tapia R."/>
            <person name="Han C."/>
            <person name="Goodwin L."/>
            <person name="Pitluck S."/>
            <person name="Liolios K."/>
            <person name="Ivanova N."/>
            <person name="Mavromatis K."/>
            <person name="Pati A."/>
            <person name="Chen A."/>
            <person name="Palaniappan K."/>
            <person name="Land M."/>
            <person name="Hauser L."/>
            <person name="Chang Y.J."/>
            <person name="Jeffries C.D."/>
            <person name="Rohde M."/>
            <person name="Pukall R."/>
            <person name="Sikorski J."/>
            <person name="Goker M."/>
            <person name="Woyke T."/>
            <person name="Bristow J."/>
            <person name="Eisen J.A."/>
            <person name="Markowitz V."/>
            <person name="Hugenholtz P."/>
            <person name="Kyrpides N.C."/>
            <person name="Klenk H.P."/>
            <person name="Lapidus A."/>
        </authorList>
    </citation>
    <scope>NUCLEOTIDE SEQUENCE [LARGE SCALE GENOMIC DNA]</scope>
    <source>
        <strain evidence="11">ATCC 23552 / DSM 43043 / JCM 3097 / NBRC 12989 / 7 KIP</strain>
    </source>
</reference>
<dbReference type="RefSeq" id="WP_013491332.1">
    <property type="nucleotide sequence ID" value="NC_014830.1"/>
</dbReference>
<feature type="transmembrane region" description="Helical" evidence="9">
    <location>
        <begin position="278"/>
        <end position="295"/>
    </location>
</feature>